<sequence>MFHLHIIPPIMNLVSALFSFDKYRYKIKGMEDRQKNNARGLDDQPEFCSNTCAIKLGFIESDGEYRAGGFPLFFLAASSSTALSPMSADTPNSSSPVAFPSNRPNSSSPVALPVALPSNRPALPLASSSPPTTSWQTQASWTASWPPEKTNGFKMIGLSFKSYVRLVTAKQSPQLVARVLSTVSHS</sequence>
<comment type="caution">
    <text evidence="2">The sequence shown here is derived from an EMBL/GenBank/DDBJ whole genome shotgun (WGS) entry which is preliminary data.</text>
</comment>
<feature type="compositionally biased region" description="Low complexity" evidence="1">
    <location>
        <begin position="122"/>
        <end position="140"/>
    </location>
</feature>
<organism evidence="2 3">
    <name type="scientific">Salix dunnii</name>
    <dbReference type="NCBI Taxonomy" id="1413687"/>
    <lineage>
        <taxon>Eukaryota</taxon>
        <taxon>Viridiplantae</taxon>
        <taxon>Streptophyta</taxon>
        <taxon>Embryophyta</taxon>
        <taxon>Tracheophyta</taxon>
        <taxon>Spermatophyta</taxon>
        <taxon>Magnoliopsida</taxon>
        <taxon>eudicotyledons</taxon>
        <taxon>Gunneridae</taxon>
        <taxon>Pentapetalae</taxon>
        <taxon>rosids</taxon>
        <taxon>fabids</taxon>
        <taxon>Malpighiales</taxon>
        <taxon>Salicaceae</taxon>
        <taxon>Saliceae</taxon>
        <taxon>Salix</taxon>
    </lineage>
</organism>
<feature type="region of interest" description="Disordered" evidence="1">
    <location>
        <begin position="85"/>
        <end position="104"/>
    </location>
</feature>
<protein>
    <submittedName>
        <fullName evidence="2">Uncharacterized protein</fullName>
    </submittedName>
</protein>
<evidence type="ECO:0000313" key="3">
    <source>
        <dbReference type="Proteomes" id="UP000657918"/>
    </source>
</evidence>
<dbReference type="EMBL" id="JADGMS010000006">
    <property type="protein sequence ID" value="KAF9679388.1"/>
    <property type="molecule type" value="Genomic_DNA"/>
</dbReference>
<feature type="compositionally biased region" description="Polar residues" evidence="1">
    <location>
        <begin position="89"/>
        <end position="104"/>
    </location>
</feature>
<name>A0A835N2K5_9ROSI</name>
<evidence type="ECO:0000313" key="2">
    <source>
        <dbReference type="EMBL" id="KAF9679388.1"/>
    </source>
</evidence>
<dbReference type="AlphaFoldDB" id="A0A835N2K5"/>
<keyword evidence="3" id="KW-1185">Reference proteome</keyword>
<accession>A0A835N2K5</accession>
<feature type="region of interest" description="Disordered" evidence="1">
    <location>
        <begin position="122"/>
        <end position="143"/>
    </location>
</feature>
<evidence type="ECO:0000256" key="1">
    <source>
        <dbReference type="SAM" id="MobiDB-lite"/>
    </source>
</evidence>
<reference evidence="2 3" key="1">
    <citation type="submission" date="2020-10" db="EMBL/GenBank/DDBJ databases">
        <title>Plant Genome Project.</title>
        <authorList>
            <person name="Zhang R.-G."/>
        </authorList>
    </citation>
    <scope>NUCLEOTIDE SEQUENCE [LARGE SCALE GENOMIC DNA]</scope>
    <source>
        <strain evidence="2">FAFU-HL-1</strain>
        <tissue evidence="2">Leaf</tissue>
    </source>
</reference>
<gene>
    <name evidence="2" type="ORF">SADUNF_Sadunf06G0010000</name>
</gene>
<proteinExistence type="predicted"/>
<dbReference type="Proteomes" id="UP000657918">
    <property type="component" value="Unassembled WGS sequence"/>
</dbReference>